<keyword evidence="4" id="KW-1185">Reference proteome</keyword>
<feature type="compositionally biased region" description="Basic and acidic residues" evidence="1">
    <location>
        <begin position="1150"/>
        <end position="1162"/>
    </location>
</feature>
<accession>A0A916T9I4</accession>
<dbReference type="InterPro" id="IPR017023">
    <property type="entry name" value="UCP034039"/>
</dbReference>
<name>A0A916T9I4_9HYPH</name>
<feature type="compositionally biased region" description="Low complexity" evidence="1">
    <location>
        <begin position="1172"/>
        <end position="1187"/>
    </location>
</feature>
<feature type="compositionally biased region" description="Low complexity" evidence="1">
    <location>
        <begin position="1254"/>
        <end position="1267"/>
    </location>
</feature>
<dbReference type="Pfam" id="PF05170">
    <property type="entry name" value="AsmA"/>
    <property type="match status" value="2"/>
</dbReference>
<protein>
    <recommendedName>
        <fullName evidence="2">AsmA domain-containing protein</fullName>
    </recommendedName>
</protein>
<feature type="compositionally biased region" description="Low complexity" evidence="1">
    <location>
        <begin position="1196"/>
        <end position="1211"/>
    </location>
</feature>
<gene>
    <name evidence="3" type="ORF">GCM10011316_06240</name>
</gene>
<feature type="domain" description="AsmA" evidence="2">
    <location>
        <begin position="847"/>
        <end position="1013"/>
    </location>
</feature>
<sequence length="1345" mass="141966">MAIILVLVTALVGPFFVDWTVYRSTFETYAERVVGHKVTVLGDADLRLLPAPSITFSDVRVGEAEDPLLVVSQFQMRIELPPLMKGEFRVQDLKLEQPRLRLSLDEEGRLDWLTAQTSDGMLARLAPDDVSFENVTVSGGSLAIVDARSGQTIEIDSGNLALSARSLAGPFRLDGTLTHGRAPYTVSLASGRLLPEGGIRVKGSVTPAAVPVDLSFDGKLHHADAAPYYEGVFDLTSIVLEDAPESSWQISGAFTADVERVDVPEFEYVLGPEDRRLSASGTAELIYAGDRRFEVRARTKQLDLDRMLGGGPQAPVRLGSASGTLMELFRKVPRPDMNGVISLDVPAVVLGGALVQDVRVDLETMLGGWRLARLAGRAPGRTLIATQGDLGLATDLTYRGRLSFNSAQPGVFLDWLAPFEGQIPRLDPLEFDGRLNIIPGGMSLDGLRLALADAEARGELSYRIRPNLADMFSLQLSADRLDLDVLSDLAGAVRQVHHGALDAPANTAKGPDIELRINANEIAAGGIVGEGMAIEAQYADGDLTIDRLYTADLAGAEIDAQGRIEDLFGAPEGEMRGALAAQDLTGLVQLLENVVPDMTGLASLKNAAPHLVPARLSAVLTARAQDGQSDVSLEFQGTAADSRVQLSAGLDGHVDDWRHAQTAVDLSMSAGDGGALLRQLGFALLPVDDLGPGDISLQVGGRPGDALQVSFSAKAPAAEIAASGTIRLEEGADPAFDLDISAQTVDLTPIGLMFGRVLPVMGGEIPGSFSAQVHGTGSVLEKAVWTGSIAGVDVSGEISGDFQPSPGANDRRLSGTVSLDAVDLRVLSEAVLGPDQWFATGDGSSIWPNGAFGAPLLNSFDLTLDLSAGSLTAGEGFALSNVTAGLRLTPDRMRLDRISGTFETGTASGALSIERSGPEAAVSGRLQLQDADFRRLSWQRDGRATGTGLLDLFLEFEGAGRSIAGIISTLNGGGTFSLSDGTLRGLNPQAFDLVVRAVDAGLELEDSQIETAFVSHLDAGQLTFDRLEGAVGLVGGRLTARNVAVDAEAAEVFGSAEVDLNTFELDSDFSVRVDPGENAVTGAEPQVGLLFQGPVDRPDRRIDISPFTAYLTLRAFEQEVERVERLQAEILERDRLLRELRRLREERARAERDAEAAAREGADQNAGEDGEAANGAENEEAATGTDAAEPEANERASAGDARAPAAQVPARPLERELEAEQALDIPDNAAFARSIRSILETGAAGTGSQPLPPSASGSPAGGSDLPPLDAPRTIEDLIDSSGSRPIITPDFGAEPATRAGGANERPAEAPVSGQRDRAPENPRSSVPRYITLPSGLVMENPDWPG</sequence>
<proteinExistence type="predicted"/>
<dbReference type="RefSeq" id="WP_208998285.1">
    <property type="nucleotide sequence ID" value="NZ_BMFA01000001.1"/>
</dbReference>
<evidence type="ECO:0000259" key="2">
    <source>
        <dbReference type="Pfam" id="PF05170"/>
    </source>
</evidence>
<dbReference type="EMBL" id="BMFA01000001">
    <property type="protein sequence ID" value="GGB36859.1"/>
    <property type="molecule type" value="Genomic_DNA"/>
</dbReference>
<evidence type="ECO:0000313" key="3">
    <source>
        <dbReference type="EMBL" id="GGB36859.1"/>
    </source>
</evidence>
<feature type="region of interest" description="Disordered" evidence="1">
    <location>
        <begin position="1243"/>
        <end position="1345"/>
    </location>
</feature>
<reference evidence="3" key="1">
    <citation type="journal article" date="2014" name="Int. J. Syst. Evol. Microbiol.">
        <title>Complete genome sequence of Corynebacterium casei LMG S-19264T (=DSM 44701T), isolated from a smear-ripened cheese.</title>
        <authorList>
            <consortium name="US DOE Joint Genome Institute (JGI-PGF)"/>
            <person name="Walter F."/>
            <person name="Albersmeier A."/>
            <person name="Kalinowski J."/>
            <person name="Ruckert C."/>
        </authorList>
    </citation>
    <scope>NUCLEOTIDE SEQUENCE</scope>
    <source>
        <strain evidence="3">CGMCC 1.12426</strain>
    </source>
</reference>
<evidence type="ECO:0000256" key="1">
    <source>
        <dbReference type="SAM" id="MobiDB-lite"/>
    </source>
</evidence>
<organism evidence="3 4">
    <name type="scientific">Roseibium aquae</name>
    <dbReference type="NCBI Taxonomy" id="1323746"/>
    <lineage>
        <taxon>Bacteria</taxon>
        <taxon>Pseudomonadati</taxon>
        <taxon>Pseudomonadota</taxon>
        <taxon>Alphaproteobacteria</taxon>
        <taxon>Hyphomicrobiales</taxon>
        <taxon>Stappiaceae</taxon>
        <taxon>Roseibium</taxon>
    </lineage>
</organism>
<dbReference type="GO" id="GO:0090313">
    <property type="term" value="P:regulation of protein targeting to membrane"/>
    <property type="evidence" value="ECO:0007669"/>
    <property type="project" value="TreeGrafter"/>
</dbReference>
<dbReference type="PANTHER" id="PTHR30441:SF4">
    <property type="entry name" value="PROTEIN ASMA"/>
    <property type="match status" value="1"/>
</dbReference>
<evidence type="ECO:0000313" key="4">
    <source>
        <dbReference type="Proteomes" id="UP000605148"/>
    </source>
</evidence>
<feature type="region of interest" description="Disordered" evidence="1">
    <location>
        <begin position="1150"/>
        <end position="1211"/>
    </location>
</feature>
<dbReference type="PANTHER" id="PTHR30441">
    <property type="entry name" value="DUF748 DOMAIN-CONTAINING PROTEIN"/>
    <property type="match status" value="1"/>
</dbReference>
<reference evidence="3" key="2">
    <citation type="submission" date="2020-09" db="EMBL/GenBank/DDBJ databases">
        <authorList>
            <person name="Sun Q."/>
            <person name="Zhou Y."/>
        </authorList>
    </citation>
    <scope>NUCLEOTIDE SEQUENCE</scope>
    <source>
        <strain evidence="3">CGMCC 1.12426</strain>
    </source>
</reference>
<comment type="caution">
    <text evidence="3">The sequence shown here is derived from an EMBL/GenBank/DDBJ whole genome shotgun (WGS) entry which is preliminary data.</text>
</comment>
<feature type="domain" description="AsmA" evidence="2">
    <location>
        <begin position="3"/>
        <end position="172"/>
    </location>
</feature>
<dbReference type="InterPro" id="IPR052894">
    <property type="entry name" value="AsmA-related"/>
</dbReference>
<dbReference type="PIRSF" id="PIRSF034039">
    <property type="entry name" value="UCP034039"/>
    <property type="match status" value="1"/>
</dbReference>
<dbReference type="Proteomes" id="UP000605148">
    <property type="component" value="Unassembled WGS sequence"/>
</dbReference>
<dbReference type="InterPro" id="IPR007844">
    <property type="entry name" value="AsmA"/>
</dbReference>
<dbReference type="GO" id="GO:0005886">
    <property type="term" value="C:plasma membrane"/>
    <property type="evidence" value="ECO:0007669"/>
    <property type="project" value="TreeGrafter"/>
</dbReference>